<feature type="domain" description="Tyrosine-protein kinase ephrin type A/B receptor-like" evidence="2">
    <location>
        <begin position="491"/>
        <end position="525"/>
    </location>
</feature>
<dbReference type="InterPro" id="IPR009030">
    <property type="entry name" value="Growth_fac_rcpt_cys_sf"/>
</dbReference>
<keyword evidence="1" id="KW-1133">Transmembrane helix</keyword>
<feature type="transmembrane region" description="Helical" evidence="1">
    <location>
        <begin position="688"/>
        <end position="706"/>
    </location>
</feature>
<dbReference type="SMART" id="SM01411">
    <property type="entry name" value="Ephrin_rec_like"/>
    <property type="match status" value="5"/>
</dbReference>
<dbReference type="Proteomes" id="UP001146793">
    <property type="component" value="Unassembled WGS sequence"/>
</dbReference>
<reference evidence="3" key="1">
    <citation type="submission" date="2022-08" db="EMBL/GenBank/DDBJ databases">
        <title>Novel sulphate-reducing endosymbionts in the free-living metamonad Anaeramoeba.</title>
        <authorList>
            <person name="Jerlstrom-Hultqvist J."/>
            <person name="Cepicka I."/>
            <person name="Gallot-Lavallee L."/>
            <person name="Salas-Leiva D."/>
            <person name="Curtis B.A."/>
            <person name="Zahonova K."/>
            <person name="Pipaliya S."/>
            <person name="Dacks J."/>
            <person name="Roger A.J."/>
        </authorList>
    </citation>
    <scope>NUCLEOTIDE SEQUENCE</scope>
    <source>
        <strain evidence="3">Busselton2</strain>
    </source>
</reference>
<evidence type="ECO:0000313" key="4">
    <source>
        <dbReference type="Proteomes" id="UP001146793"/>
    </source>
</evidence>
<evidence type="ECO:0000256" key="1">
    <source>
        <dbReference type="SAM" id="Phobius"/>
    </source>
</evidence>
<dbReference type="PANTHER" id="PTHR46967:SF1">
    <property type="entry name" value="KERATIN-ASSOCIATED PROTEIN 16-1-LIKE"/>
    <property type="match status" value="1"/>
</dbReference>
<accession>A0AAV7ZTI8</accession>
<dbReference type="SUPFAM" id="SSF57184">
    <property type="entry name" value="Growth factor receptor domain"/>
    <property type="match status" value="2"/>
</dbReference>
<evidence type="ECO:0000259" key="2">
    <source>
        <dbReference type="Pfam" id="PF07699"/>
    </source>
</evidence>
<sequence>MFNSTDGTKIGLEFEVNDIIDCDQKNPSISSIGAKCQKDKEKFVVTWESHSPVDGSTCVIYAQMFNSTDGTKIGQKLELHSNEYSYEINPSICSIGKDRDKFVITWHRNTTENGYGIFAVVLDSTDGTTLDDEFQVDGEIKYDQTNPSICSIGKDRDKFVITWEGNGQDSEGVDIFAQVFNSTDGAEIGSVFQSNNQDGEDFDIFAQIFNSIDHGKIGSVFQVNTYTSSNQQNPSVSSIQTLDGDGDAIEEYRETFVIVWDSRHGVTLKEEINGQIYDYQTGKALLPEDFLINNYAENTQYVPQVASISESGDNNKFLVIWSGKEQDDDFMDIFGQIYTSKFKYLEGQPKCENCPTGNHQNSEGTSSCLKCPKGHYQDLEGQIHCEICLNGTYQNLEAQTQCENCTLGNYQDAEGSSSCSLCPKGQYQNLEVQSECLKCPQGTYNDNEEGGSDSILDCHTCDIGAYNDLEGQSTCLLCPAGTFNTHRGSLGCIDCSIGYYQDQRGQSECHACTAGKYQNEEGANNCQTCYFNKYQNDTAQSTCLYCPMNSETLLRETKTIDECFCSIGYYGLPGSLCQKCPESNAICDTFNQHYPKPKPGFWNSESNPFEIIKCQAFEACPGYGINKCNESLGYSGYKCSECRANFYKLDSRCEQCPDNAKTRFFLIAICFFFLLLFFLFIAKKATSYFGSFTISFSFFQILVIIYDLNIKWPNQIESTLKFFLPFNFNLDFLATECSFNLNYFDKWIIIQMFPFVFYLTLILMYSLLFLHSKLLSKLHHQNNDKKNNDQNQNDHNNDNNNISNNNFFMTGFIFKKFPKLIYKPSKKLDNIFMYYFHLIKYYLLLPFFQCFSKQELKNLKNIMINVYLTLLTLLYLLLSQKSLQVFDCTYDSSSKNYVFQPEPNYNCFEKWWYQFLPFSIISIVLYILGIPLLIVYLLIKNSKILTERQFDLKFGLLCTRYNKNFFFWEIVIMIRKLFLVILQIYLYNYTVLQLIAMILILLLALIIQFRFKPYIESRHNFLESILLFISNVILFAGLGFYSNELDLYNDNNNLITVLMFIIIFAVFLLLFITILDVSNKIKVSKRTKGDYNKKKLNQLNMFNNNSFFHNLLDKNQSKDNNKKELNLSILLYLLSSLNDSNLEKLSSFMDKIIHYEVDFHKLKDQNKNGSKYDGKKQKKIYKFHKLKNQKFPIFKYLFSNDLIIEFLKWYNKKVSLSKKIQIIFLMKNFN</sequence>
<feature type="transmembrane region" description="Helical" evidence="1">
    <location>
        <begin position="1021"/>
        <end position="1042"/>
    </location>
</feature>
<feature type="transmembrane region" description="Helical" evidence="1">
    <location>
        <begin position="748"/>
        <end position="770"/>
    </location>
</feature>
<keyword evidence="1" id="KW-0812">Transmembrane</keyword>
<protein>
    <submittedName>
        <fullName evidence="3">G protein-coupled receptor-related</fullName>
    </submittedName>
</protein>
<dbReference type="EMBL" id="JANTQA010000023">
    <property type="protein sequence ID" value="KAJ3445328.1"/>
    <property type="molecule type" value="Genomic_DNA"/>
</dbReference>
<feature type="transmembrane region" description="Helical" evidence="1">
    <location>
        <begin position="991"/>
        <end position="1009"/>
    </location>
</feature>
<dbReference type="Pfam" id="PF07699">
    <property type="entry name" value="Ephrin_rec_like"/>
    <property type="match status" value="3"/>
</dbReference>
<dbReference type="Gene3D" id="2.10.50.10">
    <property type="entry name" value="Tumor Necrosis Factor Receptor, subunit A, domain 2"/>
    <property type="match status" value="4"/>
</dbReference>
<feature type="transmembrane region" description="Helical" evidence="1">
    <location>
        <begin position="664"/>
        <end position="681"/>
    </location>
</feature>
<dbReference type="CDD" id="cd00185">
    <property type="entry name" value="TNFRSF"/>
    <property type="match status" value="1"/>
</dbReference>
<proteinExistence type="predicted"/>
<feature type="transmembrane region" description="Helical" evidence="1">
    <location>
        <begin position="1054"/>
        <end position="1077"/>
    </location>
</feature>
<dbReference type="AlphaFoldDB" id="A0AAV7ZTI8"/>
<feature type="transmembrane region" description="Helical" evidence="1">
    <location>
        <begin position="911"/>
        <end position="939"/>
    </location>
</feature>
<dbReference type="PANTHER" id="PTHR46967">
    <property type="entry name" value="INSULIN-LIKE GROWTH FACTOR BINDING PROTEIN,N-TERMINAL"/>
    <property type="match status" value="1"/>
</dbReference>
<organism evidence="3 4">
    <name type="scientific">Anaeramoeba flamelloides</name>
    <dbReference type="NCBI Taxonomy" id="1746091"/>
    <lineage>
        <taxon>Eukaryota</taxon>
        <taxon>Metamonada</taxon>
        <taxon>Anaeramoebidae</taxon>
        <taxon>Anaeramoeba</taxon>
    </lineage>
</organism>
<name>A0AAV7ZTI8_9EUKA</name>
<feature type="domain" description="Tyrosine-protein kinase ephrin type A/B receptor-like" evidence="2">
    <location>
        <begin position="346"/>
        <end position="380"/>
    </location>
</feature>
<feature type="domain" description="Tyrosine-protein kinase ephrin type A/B receptor-like" evidence="2">
    <location>
        <begin position="408"/>
        <end position="458"/>
    </location>
</feature>
<feature type="transmembrane region" description="Helical" evidence="1">
    <location>
        <begin position="862"/>
        <end position="878"/>
    </location>
</feature>
<keyword evidence="3" id="KW-0675">Receptor</keyword>
<feature type="transmembrane region" description="Helical" evidence="1">
    <location>
        <begin position="965"/>
        <end position="985"/>
    </location>
</feature>
<gene>
    <name evidence="3" type="ORF">M0812_11200</name>
</gene>
<keyword evidence="1" id="KW-0472">Membrane</keyword>
<dbReference type="InterPro" id="IPR011641">
    <property type="entry name" value="Tyr-kin_ephrin_A/B_rcpt-like"/>
</dbReference>
<comment type="caution">
    <text evidence="3">The sequence shown here is derived from an EMBL/GenBank/DDBJ whole genome shotgun (WGS) entry which is preliminary data.</text>
</comment>
<evidence type="ECO:0000313" key="3">
    <source>
        <dbReference type="EMBL" id="KAJ3445328.1"/>
    </source>
</evidence>